<dbReference type="PANTHER" id="PTHR10252">
    <property type="entry name" value="HISTONE-LIKE TRANSCRIPTION FACTOR CCAAT-RELATED"/>
    <property type="match status" value="1"/>
</dbReference>
<gene>
    <name evidence="4" type="ORF">NEQG_00126</name>
</gene>
<dbReference type="AlphaFoldDB" id="I3EJF9"/>
<dbReference type="SUPFAM" id="SSF47113">
    <property type="entry name" value="Histone-fold"/>
    <property type="match status" value="1"/>
</dbReference>
<dbReference type="Gene3D" id="1.10.20.10">
    <property type="entry name" value="Histone, subunit A"/>
    <property type="match status" value="1"/>
</dbReference>
<evidence type="ECO:0000313" key="4">
    <source>
        <dbReference type="EMBL" id="EIJ89356.1"/>
    </source>
</evidence>
<keyword evidence="5" id="KW-1185">Reference proteome</keyword>
<dbReference type="Pfam" id="PF00808">
    <property type="entry name" value="CBFD_NFYB_HMF"/>
    <property type="match status" value="1"/>
</dbReference>
<dbReference type="CDD" id="cd22906">
    <property type="entry name" value="HFD_DRAP1"/>
    <property type="match status" value="1"/>
</dbReference>
<evidence type="ECO:0000256" key="2">
    <source>
        <dbReference type="ARBA" id="ARBA00023242"/>
    </source>
</evidence>
<dbReference type="GO" id="GO:0005634">
    <property type="term" value="C:nucleus"/>
    <property type="evidence" value="ECO:0007669"/>
    <property type="project" value="UniProtKB-SubCell"/>
</dbReference>
<dbReference type="InParanoid" id="I3EJF9"/>
<dbReference type="PANTHER" id="PTHR10252:SF5">
    <property type="entry name" value="DR1-ASSOCIATED COREPRESSOR"/>
    <property type="match status" value="1"/>
</dbReference>
<feature type="domain" description="Transcription factor CBF/NF-Y/archaeal histone" evidence="3">
    <location>
        <begin position="16"/>
        <end position="79"/>
    </location>
</feature>
<dbReference type="HOGENOM" id="CLU_045277_9_0_1"/>
<keyword evidence="2" id="KW-0539">Nucleus</keyword>
<sequence length="95" mass="11012">MDSQKYIELKKKAKCRFPIARIKKIMQIDEEIGKVSTFAPIVISHAIELFLISLLKQMEEEAKQKAVKKIVLSHLEVCVENDPKLEFMKVLLTKK</sequence>
<organism evidence="4 5">
    <name type="scientific">Nematocida parisii (strain ERTm3)</name>
    <name type="common">Nematode killer fungus</name>
    <dbReference type="NCBI Taxonomy" id="935791"/>
    <lineage>
        <taxon>Eukaryota</taxon>
        <taxon>Fungi</taxon>
        <taxon>Fungi incertae sedis</taxon>
        <taxon>Microsporidia</taxon>
        <taxon>Nematocida</taxon>
    </lineage>
</organism>
<dbReference type="GO" id="GO:0046982">
    <property type="term" value="F:protein heterodimerization activity"/>
    <property type="evidence" value="ECO:0007669"/>
    <property type="project" value="InterPro"/>
</dbReference>
<proteinExistence type="predicted"/>
<comment type="subcellular location">
    <subcellularLocation>
        <location evidence="1">Nucleus</location>
    </subcellularLocation>
</comment>
<evidence type="ECO:0000259" key="3">
    <source>
        <dbReference type="Pfam" id="PF00808"/>
    </source>
</evidence>
<dbReference type="VEuPathDB" id="MicrosporidiaDB:NEQG_00126"/>
<dbReference type="InterPro" id="IPR009072">
    <property type="entry name" value="Histone-fold"/>
</dbReference>
<protein>
    <recommendedName>
        <fullName evidence="3">Transcription factor CBF/NF-Y/archaeal histone domain-containing protein</fullName>
    </recommendedName>
</protein>
<dbReference type="InterPro" id="IPR050568">
    <property type="entry name" value="Transcr_DNA_Rep_Reg"/>
</dbReference>
<evidence type="ECO:0000313" key="5">
    <source>
        <dbReference type="Proteomes" id="UP000002872"/>
    </source>
</evidence>
<dbReference type="OMA" id="AHKQCIE"/>
<evidence type="ECO:0000256" key="1">
    <source>
        <dbReference type="ARBA" id="ARBA00004123"/>
    </source>
</evidence>
<dbReference type="OrthoDB" id="653904at2759"/>
<dbReference type="InterPro" id="IPR003958">
    <property type="entry name" value="CBFA_NFYB_domain"/>
</dbReference>
<dbReference type="EMBL" id="GL870876">
    <property type="protein sequence ID" value="EIJ89356.1"/>
    <property type="molecule type" value="Genomic_DNA"/>
</dbReference>
<reference evidence="4" key="1">
    <citation type="submission" date="2011-01" db="EMBL/GenBank/DDBJ databases">
        <title>The Genome Sequence of Nematocida parisii strain ERTm3.</title>
        <authorList>
            <consortium name="The Broad Institute Genome Sequencing Platform"/>
            <consortium name="The Broad Institute Genome Sequencing Center for Infectious Disease"/>
            <person name="Cuomo C."/>
            <person name="Troemel E."/>
            <person name="Young S.K."/>
            <person name="Zeng Q."/>
            <person name="Gargeya S."/>
            <person name="Fitzgerald M."/>
            <person name="Haas B."/>
            <person name="Abouelleil A."/>
            <person name="Alvarado L."/>
            <person name="Arachchi H.M."/>
            <person name="Berlin A."/>
            <person name="Chapman S.B."/>
            <person name="Gearin G."/>
            <person name="Goldberg J."/>
            <person name="Griggs A."/>
            <person name="Gujja S."/>
            <person name="Hansen M."/>
            <person name="Heiman D."/>
            <person name="Howarth C."/>
            <person name="Larimer J."/>
            <person name="Lui A."/>
            <person name="MacDonald P.J.P."/>
            <person name="McCowen C."/>
            <person name="Montmayeur A."/>
            <person name="Murphy C."/>
            <person name="Neiman D."/>
            <person name="Pearson M."/>
            <person name="Priest M."/>
            <person name="Roberts A."/>
            <person name="Saif S."/>
            <person name="Shea T."/>
            <person name="Sisk P."/>
            <person name="Stolte C."/>
            <person name="Sykes S."/>
            <person name="Wortman J."/>
            <person name="Nusbaum C."/>
            <person name="Birren B."/>
        </authorList>
    </citation>
    <scope>NUCLEOTIDE SEQUENCE</scope>
    <source>
        <strain evidence="4">ERTm3</strain>
    </source>
</reference>
<dbReference type="STRING" id="935791.I3EJF9"/>
<accession>I3EJF9</accession>
<dbReference type="GO" id="GO:0001046">
    <property type="term" value="F:core promoter sequence-specific DNA binding"/>
    <property type="evidence" value="ECO:0007669"/>
    <property type="project" value="TreeGrafter"/>
</dbReference>
<dbReference type="Proteomes" id="UP000002872">
    <property type="component" value="Unassembled WGS sequence"/>
</dbReference>
<dbReference type="GO" id="GO:0016251">
    <property type="term" value="F:RNA polymerase II general transcription initiation factor activity"/>
    <property type="evidence" value="ECO:0007669"/>
    <property type="project" value="TreeGrafter"/>
</dbReference>
<name>I3EJF9_NEMP3</name>